<proteinExistence type="predicted"/>
<dbReference type="VEuPathDB" id="VectorBase:CSON005903"/>
<feature type="transmembrane region" description="Helical" evidence="1">
    <location>
        <begin position="165"/>
        <end position="186"/>
    </location>
</feature>
<dbReference type="EMBL" id="UFQS01002273">
    <property type="protein sequence ID" value="SSX13639.1"/>
    <property type="molecule type" value="Genomic_DNA"/>
</dbReference>
<protein>
    <submittedName>
        <fullName evidence="2">CSON005903 protein</fullName>
    </submittedName>
</protein>
<evidence type="ECO:0000256" key="1">
    <source>
        <dbReference type="SAM" id="Phobius"/>
    </source>
</evidence>
<name>A0A336L8B0_CULSO</name>
<dbReference type="EMBL" id="UFQT01002273">
    <property type="protein sequence ID" value="SSX33065.1"/>
    <property type="molecule type" value="Genomic_DNA"/>
</dbReference>
<accession>A0A336L8B0</accession>
<keyword evidence="1" id="KW-1133">Transmembrane helix</keyword>
<dbReference type="OMA" id="AAWNANC"/>
<organism evidence="2">
    <name type="scientific">Culicoides sonorensis</name>
    <name type="common">Biting midge</name>
    <dbReference type="NCBI Taxonomy" id="179676"/>
    <lineage>
        <taxon>Eukaryota</taxon>
        <taxon>Metazoa</taxon>
        <taxon>Ecdysozoa</taxon>
        <taxon>Arthropoda</taxon>
        <taxon>Hexapoda</taxon>
        <taxon>Insecta</taxon>
        <taxon>Pterygota</taxon>
        <taxon>Neoptera</taxon>
        <taxon>Endopterygota</taxon>
        <taxon>Diptera</taxon>
        <taxon>Nematocera</taxon>
        <taxon>Chironomoidea</taxon>
        <taxon>Ceratopogonidae</taxon>
        <taxon>Ceratopogoninae</taxon>
        <taxon>Culicoides</taxon>
        <taxon>Monoculicoides</taxon>
    </lineage>
</organism>
<reference evidence="3" key="2">
    <citation type="submission" date="2018-07" db="EMBL/GenBank/DDBJ databases">
        <authorList>
            <person name="Quirk P.G."/>
            <person name="Krulwich T.A."/>
        </authorList>
    </citation>
    <scope>NUCLEOTIDE SEQUENCE</scope>
</reference>
<dbReference type="AlphaFoldDB" id="A0A336L8B0"/>
<gene>
    <name evidence="2" type="primary">CSON005903</name>
</gene>
<keyword evidence="1" id="KW-0812">Transmembrane</keyword>
<sequence>MNSYFEQSGFYGHPHQTAAGMMSSAASHHDQASAAAAYRGFPLSLGSAAETNGYKDVWNATTGASAAQTTGSSVPVRPSACTPDSRVSGYIDAAASSPASRTGSTVGSGTAAWNANCGIGAPSAQSATSGLHQSNHTFYPWMAIAGKRYSESLAGSLLPDWIGKLLFIIIYYYLFYIFTFTMIYLLKKIFIILNNIDLDFFKKYILLSPLFFAIKNLSLI</sequence>
<keyword evidence="1" id="KW-0472">Membrane</keyword>
<evidence type="ECO:0000313" key="2">
    <source>
        <dbReference type="EMBL" id="SSX13639.1"/>
    </source>
</evidence>
<evidence type="ECO:0000313" key="3">
    <source>
        <dbReference type="EMBL" id="SSX33065.1"/>
    </source>
</evidence>
<reference evidence="2" key="1">
    <citation type="submission" date="2018-04" db="EMBL/GenBank/DDBJ databases">
        <authorList>
            <person name="Go L.Y."/>
            <person name="Mitchell J.A."/>
        </authorList>
    </citation>
    <scope>NUCLEOTIDE SEQUENCE</scope>
    <source>
        <tissue evidence="2">Whole organism</tissue>
    </source>
</reference>